<keyword evidence="3" id="KW-1185">Reference proteome</keyword>
<dbReference type="Proteomes" id="UP000054172">
    <property type="component" value="Unassembled WGS sequence"/>
</dbReference>
<evidence type="ECO:0000256" key="1">
    <source>
        <dbReference type="SAM" id="MobiDB-lite"/>
    </source>
</evidence>
<reference evidence="2" key="1">
    <citation type="submission" date="2015-08" db="EMBL/GenBank/DDBJ databases">
        <title>Candidatus Bacteriodes Periocalifornicus.</title>
        <authorList>
            <person name="McLean J.S."/>
            <person name="Kelley S."/>
        </authorList>
    </citation>
    <scope>NUCLEOTIDE SEQUENCE [LARGE SCALE GENOMIC DNA]</scope>
    <source>
        <strain evidence="2">12B</strain>
    </source>
</reference>
<accession>A0A0Q4B5A9</accession>
<evidence type="ECO:0000313" key="3">
    <source>
        <dbReference type="Proteomes" id="UP000054172"/>
    </source>
</evidence>
<gene>
    <name evidence="2" type="ORF">AL399_07715</name>
</gene>
<name>A0A0Q4B5A9_9BACT</name>
<dbReference type="EMBL" id="LIIK01000042">
    <property type="protein sequence ID" value="KQM08376.1"/>
    <property type="molecule type" value="Genomic_DNA"/>
</dbReference>
<feature type="compositionally biased region" description="Basic residues" evidence="1">
    <location>
        <begin position="60"/>
        <end position="74"/>
    </location>
</feature>
<comment type="caution">
    <text evidence="2">The sequence shown here is derived from an EMBL/GenBank/DDBJ whole genome shotgun (WGS) entry which is preliminary data.</text>
</comment>
<evidence type="ECO:0000313" key="2">
    <source>
        <dbReference type="EMBL" id="KQM08376.1"/>
    </source>
</evidence>
<feature type="region of interest" description="Disordered" evidence="1">
    <location>
        <begin position="44"/>
        <end position="74"/>
    </location>
</feature>
<sequence length="74" mass="8387">MMLLNRFDAIVIALLRVRNNGAKVQIILLIHHWVLLARGLSPAEGAEGLPEGGEKERNVTHKKRKTLRKKLLLK</sequence>
<dbReference type="AlphaFoldDB" id="A0A0Q4B5A9"/>
<dbReference type="STRING" id="1702214.AL399_07715"/>
<protein>
    <submittedName>
        <fullName evidence="2">Uncharacterized protein</fullName>
    </submittedName>
</protein>
<organism evidence="2 3">
    <name type="scientific">Candidatus [Bacteroides] periocalifornicus</name>
    <dbReference type="NCBI Taxonomy" id="1702214"/>
    <lineage>
        <taxon>Bacteria</taxon>
        <taxon>Pseudomonadati</taxon>
        <taxon>Bacteroidota</taxon>
    </lineage>
</organism>
<proteinExistence type="predicted"/>